<gene>
    <name evidence="4" type="ordered locus">HCH_02169</name>
</gene>
<keyword evidence="4" id="KW-0378">Hydrolase</keyword>
<dbReference type="InterPro" id="IPR011330">
    <property type="entry name" value="Glyco_hydro/deAcase_b/a-brl"/>
</dbReference>
<keyword evidence="4" id="KW-0624">Polysaccharide degradation</keyword>
<evidence type="ECO:0000313" key="5">
    <source>
        <dbReference type="Proteomes" id="UP000000238"/>
    </source>
</evidence>
<evidence type="ECO:0000313" key="4">
    <source>
        <dbReference type="EMBL" id="ABC28998.1"/>
    </source>
</evidence>
<keyword evidence="4" id="KW-0858">Xylan degradation</keyword>
<dbReference type="STRING" id="349521.HCH_02169"/>
<comment type="subcellular location">
    <subcellularLocation>
        <location evidence="1">Secreted</location>
    </subcellularLocation>
</comment>
<keyword evidence="2" id="KW-0732">Signal</keyword>
<keyword evidence="4" id="KW-0326">Glycosidase</keyword>
<dbReference type="OrthoDB" id="9814639at2"/>
<proteinExistence type="predicted"/>
<dbReference type="EMBL" id="CP000155">
    <property type="protein sequence ID" value="ABC28998.1"/>
    <property type="molecule type" value="Genomic_DNA"/>
</dbReference>
<feature type="domain" description="NodB homology" evidence="3">
    <location>
        <begin position="97"/>
        <end position="320"/>
    </location>
</feature>
<dbReference type="HOGENOM" id="CLU_030024_0_1_6"/>
<dbReference type="GO" id="GO:0045493">
    <property type="term" value="P:xylan catabolic process"/>
    <property type="evidence" value="ECO:0007669"/>
    <property type="project" value="UniProtKB-KW"/>
</dbReference>
<evidence type="ECO:0000256" key="2">
    <source>
        <dbReference type="ARBA" id="ARBA00022729"/>
    </source>
</evidence>
<dbReference type="eggNOG" id="COG0726">
    <property type="taxonomic scope" value="Bacteria"/>
</dbReference>
<dbReference type="Gene3D" id="3.20.20.370">
    <property type="entry name" value="Glycoside hydrolase/deacetylase"/>
    <property type="match status" value="1"/>
</dbReference>
<dbReference type="GO" id="GO:0016798">
    <property type="term" value="F:hydrolase activity, acting on glycosyl bonds"/>
    <property type="evidence" value="ECO:0007669"/>
    <property type="project" value="UniProtKB-KW"/>
</dbReference>
<dbReference type="RefSeq" id="WP_011396068.1">
    <property type="nucleotide sequence ID" value="NC_007645.1"/>
</dbReference>
<accession>Q2SK26</accession>
<dbReference type="Proteomes" id="UP000000238">
    <property type="component" value="Chromosome"/>
</dbReference>
<reference evidence="4 5" key="1">
    <citation type="journal article" date="2005" name="Nucleic Acids Res.">
        <title>Genomic blueprint of Hahella chejuensis, a marine microbe producing an algicidal agent.</title>
        <authorList>
            <person name="Jeong H."/>
            <person name="Yim J.H."/>
            <person name="Lee C."/>
            <person name="Choi S.-H."/>
            <person name="Park Y.K."/>
            <person name="Yoon S.H."/>
            <person name="Hur C.-G."/>
            <person name="Kang H.-Y."/>
            <person name="Kim D."/>
            <person name="Lee H.H."/>
            <person name="Park K.H."/>
            <person name="Park S.-H."/>
            <person name="Park H.-S."/>
            <person name="Lee H.K."/>
            <person name="Oh T.K."/>
            <person name="Kim J.F."/>
        </authorList>
    </citation>
    <scope>NUCLEOTIDE SEQUENCE [LARGE SCALE GENOMIC DNA]</scope>
    <source>
        <strain evidence="4 5">KCTC 2396</strain>
    </source>
</reference>
<dbReference type="PANTHER" id="PTHR34216:SF3">
    <property type="entry name" value="POLY-BETA-1,6-N-ACETYL-D-GLUCOSAMINE N-DEACETYLASE"/>
    <property type="match status" value="1"/>
</dbReference>
<evidence type="ECO:0000259" key="3">
    <source>
        <dbReference type="PROSITE" id="PS51677"/>
    </source>
</evidence>
<dbReference type="PROSITE" id="PS51677">
    <property type="entry name" value="NODB"/>
    <property type="match status" value="1"/>
</dbReference>
<keyword evidence="4" id="KW-0119">Carbohydrate metabolism</keyword>
<dbReference type="PANTHER" id="PTHR34216">
    <property type="match status" value="1"/>
</dbReference>
<dbReference type="InterPro" id="IPR051398">
    <property type="entry name" value="Polysacch_Deacetylase"/>
</dbReference>
<dbReference type="GO" id="GO:0016810">
    <property type="term" value="F:hydrolase activity, acting on carbon-nitrogen (but not peptide) bonds"/>
    <property type="evidence" value="ECO:0007669"/>
    <property type="project" value="InterPro"/>
</dbReference>
<name>Q2SK26_HAHCH</name>
<dbReference type="AlphaFoldDB" id="Q2SK26"/>
<organism evidence="4 5">
    <name type="scientific">Hahella chejuensis (strain KCTC 2396)</name>
    <dbReference type="NCBI Taxonomy" id="349521"/>
    <lineage>
        <taxon>Bacteria</taxon>
        <taxon>Pseudomonadati</taxon>
        <taxon>Pseudomonadota</taxon>
        <taxon>Gammaproteobacteria</taxon>
        <taxon>Oceanospirillales</taxon>
        <taxon>Hahellaceae</taxon>
        <taxon>Hahella</taxon>
    </lineage>
</organism>
<evidence type="ECO:0000256" key="1">
    <source>
        <dbReference type="ARBA" id="ARBA00004613"/>
    </source>
</evidence>
<dbReference type="Pfam" id="PF01522">
    <property type="entry name" value="Polysacc_deac_1"/>
    <property type="match status" value="1"/>
</dbReference>
<dbReference type="CDD" id="cd10973">
    <property type="entry name" value="CE4_DAC_u4_5s"/>
    <property type="match status" value="1"/>
</dbReference>
<sequence>MNNGRYSHTATPITRRIQQLGIAAGVLLCASAQAQESIARAYILQYHHISDETPRSTSTAPDLFRQHMNFIAENGYQVLPLAEIIRTLQEGGGLPEKTVALTFDDGYKSIYETAYPLLKERGYPFTIFLNPDALDNHRSTHITWEQAREMGKHGGVVANHGLGHIHMVEVKPSEDASAWRARMTQNIEQAEKRIEEETGASLKLLAYPYGEYDASLQKLVSSLGYVGLGQHSGPIGPDSDWTSLPRFPASNAYSSVPQLKEKLSTLPLPAQMLSPQNILIADNNPPQLRFSTELNAKVTCYGSGQGLLDSAVDNNEVTVVGVAPFKGRRFRYNCTAPAGGGLFYWRSFPWINPAIPED</sequence>
<keyword evidence="5" id="KW-1185">Reference proteome</keyword>
<dbReference type="GO" id="GO:0005576">
    <property type="term" value="C:extracellular region"/>
    <property type="evidence" value="ECO:0007669"/>
    <property type="project" value="UniProtKB-SubCell"/>
</dbReference>
<dbReference type="KEGG" id="hch:HCH_02169"/>
<protein>
    <submittedName>
        <fullName evidence="4">Predicted xylanase/chitin deacetylase</fullName>
    </submittedName>
</protein>
<dbReference type="InterPro" id="IPR002509">
    <property type="entry name" value="NODB_dom"/>
</dbReference>
<dbReference type="SUPFAM" id="SSF88713">
    <property type="entry name" value="Glycoside hydrolase/deacetylase"/>
    <property type="match status" value="1"/>
</dbReference>